<reference evidence="2 3" key="1">
    <citation type="submission" date="2016-10" db="EMBL/GenBank/DDBJ databases">
        <authorList>
            <person name="de Groot N.N."/>
        </authorList>
    </citation>
    <scope>NUCLEOTIDE SEQUENCE [LARGE SCALE GENOMIC DNA]</scope>
    <source>
        <strain evidence="2 3">CGMCC 1.5070</strain>
    </source>
</reference>
<dbReference type="Pfam" id="PF01208">
    <property type="entry name" value="URO-D"/>
    <property type="match status" value="1"/>
</dbReference>
<dbReference type="EMBL" id="FOCG01000005">
    <property type="protein sequence ID" value="SEN15545.1"/>
    <property type="molecule type" value="Genomic_DNA"/>
</dbReference>
<keyword evidence="3" id="KW-1185">Reference proteome</keyword>
<organism evidence="2 3">
    <name type="scientific">Hydrogenoanaerobacterium saccharovorans</name>
    <dbReference type="NCBI Taxonomy" id="474960"/>
    <lineage>
        <taxon>Bacteria</taxon>
        <taxon>Bacillati</taxon>
        <taxon>Bacillota</taxon>
        <taxon>Clostridia</taxon>
        <taxon>Eubacteriales</taxon>
        <taxon>Oscillospiraceae</taxon>
        <taxon>Hydrogenoanaerobacterium</taxon>
    </lineage>
</organism>
<dbReference type="InterPro" id="IPR000257">
    <property type="entry name" value="Uroporphyrinogen_deCOase"/>
</dbReference>
<name>A0A1H8E7R4_9FIRM</name>
<dbReference type="Gene3D" id="3.20.20.210">
    <property type="match status" value="1"/>
</dbReference>
<evidence type="ECO:0000313" key="2">
    <source>
        <dbReference type="EMBL" id="SEN15545.1"/>
    </source>
</evidence>
<dbReference type="GO" id="GO:0004853">
    <property type="term" value="F:uroporphyrinogen decarboxylase activity"/>
    <property type="evidence" value="ECO:0007669"/>
    <property type="project" value="InterPro"/>
</dbReference>
<protein>
    <submittedName>
        <fullName evidence="2">Uroporphyrinogen decarboxylase</fullName>
    </submittedName>
</protein>
<evidence type="ECO:0000313" key="3">
    <source>
        <dbReference type="Proteomes" id="UP000199158"/>
    </source>
</evidence>
<dbReference type="AlphaFoldDB" id="A0A1H8E7R4"/>
<dbReference type="Proteomes" id="UP000199158">
    <property type="component" value="Unassembled WGS sequence"/>
</dbReference>
<dbReference type="GO" id="GO:0006779">
    <property type="term" value="P:porphyrin-containing compound biosynthetic process"/>
    <property type="evidence" value="ECO:0007669"/>
    <property type="project" value="InterPro"/>
</dbReference>
<gene>
    <name evidence="2" type="ORF">SAMN05216180_2923</name>
</gene>
<dbReference type="InterPro" id="IPR038071">
    <property type="entry name" value="UROD/MetE-like_sf"/>
</dbReference>
<dbReference type="STRING" id="474960.SAMN05216180_2923"/>
<dbReference type="SUPFAM" id="SSF51726">
    <property type="entry name" value="UROD/MetE-like"/>
    <property type="match status" value="1"/>
</dbReference>
<sequence length="389" mass="45610">MQENRYSLVDYKNMSVSAKKIRDFYAITPDAPIYQKEFGFYVLDRWIEEGFLKPRDQVADYDAYLREIFLYDEPAINEIYGLGWCEAGFFPKFDEKVMEDRGDYELVQDFAGRSVLCFKGRRNGFMPEYVDHPVKDWDTWERNVKWRMNPNTPGRMNTTKEEIEKAIIGAEKGNSVVQCCVGGYMYLRSLIGPEELLYMFYDEPELIHDCMKTWFELADAVIAEHQRVVAFDELFFGEDICYNNGALISPEMMKEFLLPYYQQLYNNMKTRNIDHARPLHLQIDTDGYCGDVIAIYKEIGCDYMSPFEVASFCDVVKIGRQHPDLRMSGGIDKRMITQGGDAIKRHLDYIMPAMRKRGGFIPTCDHGVPEEVSFENYMLYRRLMNEYCK</sequence>
<evidence type="ECO:0000259" key="1">
    <source>
        <dbReference type="Pfam" id="PF01208"/>
    </source>
</evidence>
<proteinExistence type="predicted"/>
<dbReference type="RefSeq" id="WP_205408626.1">
    <property type="nucleotide sequence ID" value="NZ_FOCG01000005.1"/>
</dbReference>
<accession>A0A1H8E7R4</accession>
<feature type="domain" description="Uroporphyrinogen decarboxylase (URO-D)" evidence="1">
    <location>
        <begin position="154"/>
        <end position="380"/>
    </location>
</feature>